<proteinExistence type="inferred from homology"/>
<keyword evidence="1 4" id="KW-0597">Phosphoprotein</keyword>
<comment type="similarity">
    <text evidence="3">Belongs to the SSK1 family.</text>
</comment>
<gene>
    <name evidence="7" type="ORF">EJ03DRAFT_322792</name>
</gene>
<organism evidence="7 8">
    <name type="scientific">Teratosphaeria nubilosa</name>
    <dbReference type="NCBI Taxonomy" id="161662"/>
    <lineage>
        <taxon>Eukaryota</taxon>
        <taxon>Fungi</taxon>
        <taxon>Dikarya</taxon>
        <taxon>Ascomycota</taxon>
        <taxon>Pezizomycotina</taxon>
        <taxon>Dothideomycetes</taxon>
        <taxon>Dothideomycetidae</taxon>
        <taxon>Mycosphaerellales</taxon>
        <taxon>Teratosphaeriaceae</taxon>
        <taxon>Teratosphaeria</taxon>
    </lineage>
</organism>
<name>A0A6G1LMK5_9PEZI</name>
<evidence type="ECO:0000313" key="8">
    <source>
        <dbReference type="Proteomes" id="UP000799436"/>
    </source>
</evidence>
<dbReference type="InterPro" id="IPR011006">
    <property type="entry name" value="CheY-like_superfamily"/>
</dbReference>
<dbReference type="GO" id="GO:0000156">
    <property type="term" value="F:phosphorelay response regulator activity"/>
    <property type="evidence" value="ECO:0007669"/>
    <property type="project" value="UniProtKB-ARBA"/>
</dbReference>
<feature type="region of interest" description="Disordered" evidence="5">
    <location>
        <begin position="170"/>
        <end position="262"/>
    </location>
</feature>
<evidence type="ECO:0000256" key="2">
    <source>
        <dbReference type="ARBA" id="ARBA00023012"/>
    </source>
</evidence>
<feature type="region of interest" description="Disordered" evidence="5">
    <location>
        <begin position="141"/>
        <end position="160"/>
    </location>
</feature>
<feature type="compositionally biased region" description="Low complexity" evidence="5">
    <location>
        <begin position="242"/>
        <end position="254"/>
    </location>
</feature>
<dbReference type="AlphaFoldDB" id="A0A6G1LMK5"/>
<evidence type="ECO:0000256" key="1">
    <source>
        <dbReference type="ARBA" id="ARBA00022553"/>
    </source>
</evidence>
<reference evidence="7" key="1">
    <citation type="journal article" date="2020" name="Stud. Mycol.">
        <title>101 Dothideomycetes genomes: a test case for predicting lifestyles and emergence of pathogens.</title>
        <authorList>
            <person name="Haridas S."/>
            <person name="Albert R."/>
            <person name="Binder M."/>
            <person name="Bloem J."/>
            <person name="Labutti K."/>
            <person name="Salamov A."/>
            <person name="Andreopoulos B."/>
            <person name="Baker S."/>
            <person name="Barry K."/>
            <person name="Bills G."/>
            <person name="Bluhm B."/>
            <person name="Cannon C."/>
            <person name="Castanera R."/>
            <person name="Culley D."/>
            <person name="Daum C."/>
            <person name="Ezra D."/>
            <person name="Gonzalez J."/>
            <person name="Henrissat B."/>
            <person name="Kuo A."/>
            <person name="Liang C."/>
            <person name="Lipzen A."/>
            <person name="Lutzoni F."/>
            <person name="Magnuson J."/>
            <person name="Mondo S."/>
            <person name="Nolan M."/>
            <person name="Ohm R."/>
            <person name="Pangilinan J."/>
            <person name="Park H.-J."/>
            <person name="Ramirez L."/>
            <person name="Alfaro M."/>
            <person name="Sun H."/>
            <person name="Tritt A."/>
            <person name="Yoshinaga Y."/>
            <person name="Zwiers L.-H."/>
            <person name="Turgeon B."/>
            <person name="Goodwin S."/>
            <person name="Spatafora J."/>
            <person name="Crous P."/>
            <person name="Grigoriev I."/>
        </authorList>
    </citation>
    <scope>NUCLEOTIDE SEQUENCE</scope>
    <source>
        <strain evidence="7">CBS 116005</strain>
    </source>
</reference>
<dbReference type="CDD" id="cd17546">
    <property type="entry name" value="REC_hyHK_CKI1_RcsC-like"/>
    <property type="match status" value="1"/>
</dbReference>
<feature type="compositionally biased region" description="Pro residues" evidence="5">
    <location>
        <begin position="195"/>
        <end position="209"/>
    </location>
</feature>
<dbReference type="PANTHER" id="PTHR45339:SF1">
    <property type="entry name" value="HYBRID SIGNAL TRANSDUCTION HISTIDINE KINASE J"/>
    <property type="match status" value="1"/>
</dbReference>
<evidence type="ECO:0000256" key="5">
    <source>
        <dbReference type="SAM" id="MobiDB-lite"/>
    </source>
</evidence>
<dbReference type="EMBL" id="ML995808">
    <property type="protein sequence ID" value="KAF2774203.1"/>
    <property type="molecule type" value="Genomic_DNA"/>
</dbReference>
<feature type="domain" description="Response regulatory" evidence="6">
    <location>
        <begin position="271"/>
        <end position="427"/>
    </location>
</feature>
<keyword evidence="8" id="KW-1185">Reference proteome</keyword>
<dbReference type="Proteomes" id="UP000799436">
    <property type="component" value="Unassembled WGS sequence"/>
</dbReference>
<keyword evidence="2" id="KW-0902">Two-component regulatory system</keyword>
<evidence type="ECO:0000256" key="4">
    <source>
        <dbReference type="PROSITE-ProRule" id="PRU00169"/>
    </source>
</evidence>
<evidence type="ECO:0000259" key="6">
    <source>
        <dbReference type="PROSITE" id="PS50110"/>
    </source>
</evidence>
<dbReference type="FunFam" id="3.40.50.2300:FF:000146">
    <property type="entry name" value="Putative two-component response regulator SSK1p"/>
    <property type="match status" value="1"/>
</dbReference>
<dbReference type="InterPro" id="IPR001789">
    <property type="entry name" value="Sig_transdc_resp-reg_receiver"/>
</dbReference>
<evidence type="ECO:0000313" key="7">
    <source>
        <dbReference type="EMBL" id="KAF2774203.1"/>
    </source>
</evidence>
<dbReference type="Pfam" id="PF00072">
    <property type="entry name" value="Response_reg"/>
    <property type="match status" value="1"/>
</dbReference>
<feature type="modified residue" description="4-aspartylphosphate" evidence="4">
    <location>
        <position position="320"/>
    </location>
</feature>
<protein>
    <submittedName>
        <fullName evidence="7">CheY-like protein</fullName>
    </submittedName>
</protein>
<dbReference type="SUPFAM" id="SSF52172">
    <property type="entry name" value="CheY-like"/>
    <property type="match status" value="1"/>
</dbReference>
<feature type="region of interest" description="Disordered" evidence="5">
    <location>
        <begin position="102"/>
        <end position="128"/>
    </location>
</feature>
<accession>A0A6G1LMK5</accession>
<feature type="compositionally biased region" description="Basic residues" evidence="5">
    <location>
        <begin position="228"/>
        <end position="241"/>
    </location>
</feature>
<dbReference type="PROSITE" id="PS50110">
    <property type="entry name" value="RESPONSE_REGULATORY"/>
    <property type="match status" value="1"/>
</dbReference>
<sequence>MSGRKIWVKRPEASATLVRTQEQALLVDELRDMILLKYANSLGRTFDSPDMVIRIVTRPEHHRSGVSRTLAPDEDICRVLDSYYPNGQTVDEALLIETPSAQTSQMPGHAPTPPPEPFPYNTIAPLPSPGVERLRAEAGFRPPYGRQHSSPPAPRPSLKSAATAAPFLLPKQVPHRLSSRSGLATPTPARSEVVPVPPPLPDPPNPQAPPTAQVDDATASLNGAALLKPKRPPAKPRKSRKGSASSQSKSTQRTPHAGSLSTLEVTVPPINVLLVEDNTIALRALQKRMETFKVRCQSAENGRIAVDKWKTGGFHLVLMDIQMPVMNGLEATKEIRRLERANGIGVFAASATESEAENAGEKAKPFDPAADKLDMVSGLFKSPVIIVALTASSLQSDRHDALAAGCNDFLTKPLDKDWVKRKITEWGCMQALIDFEGWRKWKQFTAEGSAGNSTG</sequence>
<dbReference type="OrthoDB" id="21225at2759"/>
<evidence type="ECO:0000256" key="3">
    <source>
        <dbReference type="ARBA" id="ARBA00093463"/>
    </source>
</evidence>
<dbReference type="PANTHER" id="PTHR45339">
    <property type="entry name" value="HYBRID SIGNAL TRANSDUCTION HISTIDINE KINASE J"/>
    <property type="match status" value="1"/>
</dbReference>
<dbReference type="SMART" id="SM00448">
    <property type="entry name" value="REC"/>
    <property type="match status" value="1"/>
</dbReference>
<dbReference type="Gene3D" id="3.40.50.2300">
    <property type="match status" value="1"/>
</dbReference>